<proteinExistence type="predicted"/>
<dbReference type="OrthoDB" id="2140240at2759"/>
<gene>
    <name evidence="3" type="ORF">PV06_07129</name>
</gene>
<dbReference type="Proteomes" id="UP000053342">
    <property type="component" value="Unassembled WGS sequence"/>
</dbReference>
<accession>A0A0D2DGS1</accession>
<dbReference type="HOGENOM" id="CLU_1390247_0_0_1"/>
<protein>
    <submittedName>
        <fullName evidence="3">Uncharacterized protein</fullName>
    </submittedName>
</protein>
<evidence type="ECO:0000313" key="4">
    <source>
        <dbReference type="Proteomes" id="UP000053342"/>
    </source>
</evidence>
<sequence>MQFALVYIIAITLPYLSVLAQRHHGGGDGGGGGGGGDRTGGGGGGGGSGGGSGSSGVATTFITMTATSTITAVTSTETVSGSANGAATVDDTSCPIFNVTANIKANDGTANCVGDKGALIPCDCPPNLNIFTPFLSMVIQAGSVFPAGSSIANQLTRLDTCTVALQNFRGGLGSGNGCPIVATKWKELRTVLQSGG</sequence>
<name>A0A0D2DGS1_9EURO</name>
<feature type="chain" id="PRO_5002240431" evidence="2">
    <location>
        <begin position="21"/>
        <end position="196"/>
    </location>
</feature>
<evidence type="ECO:0000256" key="1">
    <source>
        <dbReference type="SAM" id="MobiDB-lite"/>
    </source>
</evidence>
<feature type="signal peptide" evidence="2">
    <location>
        <begin position="1"/>
        <end position="20"/>
    </location>
</feature>
<dbReference type="EMBL" id="KN847337">
    <property type="protein sequence ID" value="KIW41580.1"/>
    <property type="molecule type" value="Genomic_DNA"/>
</dbReference>
<evidence type="ECO:0000256" key="2">
    <source>
        <dbReference type="SAM" id="SignalP"/>
    </source>
</evidence>
<keyword evidence="2" id="KW-0732">Signal</keyword>
<reference evidence="3 4" key="1">
    <citation type="submission" date="2015-01" db="EMBL/GenBank/DDBJ databases">
        <title>The Genome Sequence of Exophiala oligosperma CBS72588.</title>
        <authorList>
            <consortium name="The Broad Institute Genomics Platform"/>
            <person name="Cuomo C."/>
            <person name="de Hoog S."/>
            <person name="Gorbushina A."/>
            <person name="Stielow B."/>
            <person name="Teixiera M."/>
            <person name="Abouelleil A."/>
            <person name="Chapman S.B."/>
            <person name="Priest M."/>
            <person name="Young S.K."/>
            <person name="Wortman J."/>
            <person name="Nusbaum C."/>
            <person name="Birren B."/>
        </authorList>
    </citation>
    <scope>NUCLEOTIDE SEQUENCE [LARGE SCALE GENOMIC DNA]</scope>
    <source>
        <strain evidence="3 4">CBS 72588</strain>
    </source>
</reference>
<dbReference type="RefSeq" id="XP_016261796.1">
    <property type="nucleotide sequence ID" value="XM_016408316.1"/>
</dbReference>
<dbReference type="AlphaFoldDB" id="A0A0D2DGS1"/>
<dbReference type="VEuPathDB" id="FungiDB:PV06_07129"/>
<feature type="region of interest" description="Disordered" evidence="1">
    <location>
        <begin position="27"/>
        <end position="52"/>
    </location>
</feature>
<dbReference type="GeneID" id="27359203"/>
<organism evidence="3 4">
    <name type="scientific">Exophiala oligosperma</name>
    <dbReference type="NCBI Taxonomy" id="215243"/>
    <lineage>
        <taxon>Eukaryota</taxon>
        <taxon>Fungi</taxon>
        <taxon>Dikarya</taxon>
        <taxon>Ascomycota</taxon>
        <taxon>Pezizomycotina</taxon>
        <taxon>Eurotiomycetes</taxon>
        <taxon>Chaetothyriomycetidae</taxon>
        <taxon>Chaetothyriales</taxon>
        <taxon>Herpotrichiellaceae</taxon>
        <taxon>Exophiala</taxon>
    </lineage>
</organism>
<keyword evidence="4" id="KW-1185">Reference proteome</keyword>
<evidence type="ECO:0000313" key="3">
    <source>
        <dbReference type="EMBL" id="KIW41580.1"/>
    </source>
</evidence>